<keyword evidence="12 19" id="KW-0133">Cell shape</keyword>
<keyword evidence="11 19" id="KW-0521">NADP</keyword>
<dbReference type="InterPro" id="IPR016166">
    <property type="entry name" value="FAD-bd_PCMH"/>
</dbReference>
<feature type="active site" description="Proton donor" evidence="19">
    <location>
        <position position="240"/>
    </location>
</feature>
<comment type="similarity">
    <text evidence="19">Belongs to the MurB family.</text>
</comment>
<dbReference type="GO" id="GO:0071949">
    <property type="term" value="F:FAD binding"/>
    <property type="evidence" value="ECO:0007669"/>
    <property type="project" value="InterPro"/>
</dbReference>
<accession>A0AAD1FR70</accession>
<comment type="cofactor">
    <cofactor evidence="1 19">
        <name>FAD</name>
        <dbReference type="ChEBI" id="CHEBI:57692"/>
    </cofactor>
</comment>
<keyword evidence="15 19" id="KW-0131">Cell cycle</keyword>
<evidence type="ECO:0000256" key="10">
    <source>
        <dbReference type="ARBA" id="ARBA00022827"/>
    </source>
</evidence>
<dbReference type="GO" id="GO:0009252">
    <property type="term" value="P:peptidoglycan biosynthetic process"/>
    <property type="evidence" value="ECO:0007669"/>
    <property type="project" value="UniProtKB-UniRule"/>
</dbReference>
<evidence type="ECO:0000256" key="17">
    <source>
        <dbReference type="ARBA" id="ARBA00031026"/>
    </source>
</evidence>
<dbReference type="NCBIfam" id="NF000755">
    <property type="entry name" value="PRK00046.1"/>
    <property type="match status" value="1"/>
</dbReference>
<reference evidence="21 22" key="1">
    <citation type="submission" date="2014-06" db="EMBL/GenBank/DDBJ databases">
        <title>Genome sequence of the intracellular symbiont Blattabacterium cuenoti, strain CPU2 from the wood feeding cockroach Cryptocercus punctulatus.</title>
        <authorList>
            <person name="Kinjo Y."/>
            <person name="Ohkuma M."/>
            <person name="Tokuda G."/>
        </authorList>
    </citation>
    <scope>NUCLEOTIDE SEQUENCE [LARGE SCALE GENOMIC DNA]</scope>
    <source>
        <strain evidence="21 22">CPU2</strain>
    </source>
</reference>
<dbReference type="Gene3D" id="3.30.43.10">
    <property type="entry name" value="Uridine Diphospho-n-acetylenolpyruvylglucosamine Reductase, domain 2"/>
    <property type="match status" value="1"/>
</dbReference>
<keyword evidence="13 19" id="KW-0573">Peptidoglycan synthesis</keyword>
<dbReference type="InterPro" id="IPR011601">
    <property type="entry name" value="MurB_C"/>
</dbReference>
<dbReference type="AlphaFoldDB" id="A0AAD1FR70"/>
<evidence type="ECO:0000256" key="14">
    <source>
        <dbReference type="ARBA" id="ARBA00023002"/>
    </source>
</evidence>
<dbReference type="InterPro" id="IPR006094">
    <property type="entry name" value="Oxid_FAD_bind_N"/>
</dbReference>
<evidence type="ECO:0000259" key="20">
    <source>
        <dbReference type="PROSITE" id="PS51387"/>
    </source>
</evidence>
<dbReference type="PANTHER" id="PTHR21071:SF4">
    <property type="entry name" value="UDP-N-ACETYLENOLPYRUVOYLGLUCOSAMINE REDUCTASE"/>
    <property type="match status" value="1"/>
</dbReference>
<dbReference type="SUPFAM" id="SSF56176">
    <property type="entry name" value="FAD-binding/transporter-associated domain-like"/>
    <property type="match status" value="1"/>
</dbReference>
<evidence type="ECO:0000313" key="22">
    <source>
        <dbReference type="Proteomes" id="UP000262607"/>
    </source>
</evidence>
<dbReference type="Proteomes" id="UP000262607">
    <property type="component" value="Chromosome"/>
</dbReference>
<evidence type="ECO:0000256" key="13">
    <source>
        <dbReference type="ARBA" id="ARBA00022984"/>
    </source>
</evidence>
<feature type="active site" evidence="19">
    <location>
        <position position="336"/>
    </location>
</feature>
<dbReference type="Pfam" id="PF01565">
    <property type="entry name" value="FAD_binding_4"/>
    <property type="match status" value="1"/>
</dbReference>
<dbReference type="Gene3D" id="3.30.465.10">
    <property type="match status" value="1"/>
</dbReference>
<gene>
    <name evidence="19 21" type="primary">murB</name>
    <name evidence="21" type="ORF">CPU2_248</name>
</gene>
<comment type="function">
    <text evidence="2 19">Cell wall formation.</text>
</comment>
<evidence type="ECO:0000256" key="6">
    <source>
        <dbReference type="ARBA" id="ARBA00015188"/>
    </source>
</evidence>
<proteinExistence type="inferred from homology"/>
<dbReference type="GO" id="GO:0051301">
    <property type="term" value="P:cell division"/>
    <property type="evidence" value="ECO:0007669"/>
    <property type="project" value="UniProtKB-KW"/>
</dbReference>
<keyword evidence="10 19" id="KW-0274">FAD</keyword>
<evidence type="ECO:0000256" key="9">
    <source>
        <dbReference type="ARBA" id="ARBA00022630"/>
    </source>
</evidence>
<evidence type="ECO:0000256" key="18">
    <source>
        <dbReference type="ARBA" id="ARBA00048914"/>
    </source>
</evidence>
<feature type="domain" description="FAD-binding PCMH-type" evidence="20">
    <location>
        <begin position="17"/>
        <end position="189"/>
    </location>
</feature>
<keyword evidence="9 19" id="KW-0285">Flavoprotein</keyword>
<organism evidence="21 22">
    <name type="scientific">Blattabacterium punctulatus CPU2</name>
    <dbReference type="NCBI Taxonomy" id="1457032"/>
    <lineage>
        <taxon>Bacteria</taxon>
        <taxon>Pseudomonadati</taxon>
        <taxon>Bacteroidota</taxon>
        <taxon>Flavobacteriia</taxon>
        <taxon>Flavobacteriales</taxon>
        <taxon>Blattabacteriaceae</taxon>
        <taxon>Blattabacterium</taxon>
    </lineage>
</organism>
<dbReference type="GO" id="GO:0008762">
    <property type="term" value="F:UDP-N-acetylmuramate dehydrogenase activity"/>
    <property type="evidence" value="ECO:0007669"/>
    <property type="project" value="UniProtKB-UniRule"/>
</dbReference>
<dbReference type="Pfam" id="PF02873">
    <property type="entry name" value="MurB_C"/>
    <property type="match status" value="1"/>
</dbReference>
<dbReference type="NCBIfam" id="TIGR00179">
    <property type="entry name" value="murB"/>
    <property type="match status" value="1"/>
</dbReference>
<evidence type="ECO:0000313" key="21">
    <source>
        <dbReference type="EMBL" id="BBA17754.1"/>
    </source>
</evidence>
<comment type="pathway">
    <text evidence="4 19">Cell wall biogenesis; peptidoglycan biosynthesis.</text>
</comment>
<name>A0AAD1FR70_9FLAO</name>
<dbReference type="InterPro" id="IPR003170">
    <property type="entry name" value="MurB"/>
</dbReference>
<evidence type="ECO:0000256" key="8">
    <source>
        <dbReference type="ARBA" id="ARBA00022618"/>
    </source>
</evidence>
<comment type="subcellular location">
    <subcellularLocation>
        <location evidence="3 19">Cytoplasm</location>
    </subcellularLocation>
</comment>
<dbReference type="PROSITE" id="PS51387">
    <property type="entry name" value="FAD_PCMH"/>
    <property type="match status" value="1"/>
</dbReference>
<protein>
    <recommendedName>
        <fullName evidence="6 19">UDP-N-acetylenolpyruvoylglucosamine reductase</fullName>
        <ecNumber evidence="5 19">1.3.1.98</ecNumber>
    </recommendedName>
    <alternativeName>
        <fullName evidence="17 19">UDP-N-acetylmuramate dehydrogenase</fullName>
    </alternativeName>
</protein>
<comment type="catalytic activity">
    <reaction evidence="18 19">
        <text>UDP-N-acetyl-alpha-D-muramate + NADP(+) = UDP-N-acetyl-3-O-(1-carboxyvinyl)-alpha-D-glucosamine + NADPH + H(+)</text>
        <dbReference type="Rhea" id="RHEA:12248"/>
        <dbReference type="ChEBI" id="CHEBI:15378"/>
        <dbReference type="ChEBI" id="CHEBI:57783"/>
        <dbReference type="ChEBI" id="CHEBI:58349"/>
        <dbReference type="ChEBI" id="CHEBI:68483"/>
        <dbReference type="ChEBI" id="CHEBI:70757"/>
        <dbReference type="EC" id="1.3.1.98"/>
    </reaction>
</comment>
<dbReference type="InterPro" id="IPR036635">
    <property type="entry name" value="MurB_C_sf"/>
</dbReference>
<evidence type="ECO:0000256" key="16">
    <source>
        <dbReference type="ARBA" id="ARBA00023316"/>
    </source>
</evidence>
<evidence type="ECO:0000256" key="1">
    <source>
        <dbReference type="ARBA" id="ARBA00001974"/>
    </source>
</evidence>
<keyword evidence="14 19" id="KW-0560">Oxidoreductase</keyword>
<dbReference type="PANTHER" id="PTHR21071">
    <property type="entry name" value="UDP-N-ACETYLENOLPYRUVOYLGLUCOSAMINE REDUCTASE"/>
    <property type="match status" value="1"/>
</dbReference>
<sequence length="341" mass="39602">MLDIKKNFSLKNFNTFGINVYARYFVNLKSIEDLQKTLDRYPYIPIFFLGNGSNILFLKNYYQGLVIKMGIKGRKIMEENNSKVIVKAFAGENWNEFVDWTIKKGFNGLENLSFIPGTVGAAPIQNIGAYGSEVKDTLLEVQVYDIYSGIIRKFLREECKLEYRNSFFKYPHVRNKFLVLSVSFLLRKKYKKLNIYSIEIKKELKYMNVKKPTPYDLRKAIFNIRNRKLPNPKKIGNAGSFFLNPIVKIWYLKKLQYQYSTIIGYYFSKDKVKISASSLIETIGWKGKKIGDVGVYEKQPIVLVNYGKASGMDIYSFSEKITKKIKKKLGIVLSKEVNIIQ</sequence>
<evidence type="ECO:0000256" key="2">
    <source>
        <dbReference type="ARBA" id="ARBA00003921"/>
    </source>
</evidence>
<evidence type="ECO:0000256" key="12">
    <source>
        <dbReference type="ARBA" id="ARBA00022960"/>
    </source>
</evidence>
<evidence type="ECO:0000256" key="5">
    <source>
        <dbReference type="ARBA" id="ARBA00012518"/>
    </source>
</evidence>
<dbReference type="InterPro" id="IPR016169">
    <property type="entry name" value="FAD-bd_PCMH_sub2"/>
</dbReference>
<dbReference type="EC" id="1.3.1.98" evidence="5 19"/>
<dbReference type="HAMAP" id="MF_00037">
    <property type="entry name" value="MurB"/>
    <property type="match status" value="1"/>
</dbReference>
<dbReference type="GO" id="GO:0008360">
    <property type="term" value="P:regulation of cell shape"/>
    <property type="evidence" value="ECO:0007669"/>
    <property type="project" value="UniProtKB-KW"/>
</dbReference>
<evidence type="ECO:0000256" key="19">
    <source>
        <dbReference type="HAMAP-Rule" id="MF_00037"/>
    </source>
</evidence>
<dbReference type="InterPro" id="IPR036318">
    <property type="entry name" value="FAD-bd_PCMH-like_sf"/>
</dbReference>
<keyword evidence="16 19" id="KW-0961">Cell wall biogenesis/degradation</keyword>
<dbReference type="GeneID" id="66556822"/>
<dbReference type="Gene3D" id="3.90.78.10">
    <property type="entry name" value="UDP-N-acetylenolpyruvoylglucosamine reductase, C-terminal domain"/>
    <property type="match status" value="1"/>
</dbReference>
<evidence type="ECO:0000256" key="7">
    <source>
        <dbReference type="ARBA" id="ARBA00022490"/>
    </source>
</evidence>
<dbReference type="GO" id="GO:0005829">
    <property type="term" value="C:cytosol"/>
    <property type="evidence" value="ECO:0007669"/>
    <property type="project" value="TreeGrafter"/>
</dbReference>
<dbReference type="EMBL" id="AP014610">
    <property type="protein sequence ID" value="BBA17754.1"/>
    <property type="molecule type" value="Genomic_DNA"/>
</dbReference>
<dbReference type="RefSeq" id="WP_110548964.1">
    <property type="nucleotide sequence ID" value="NZ_AP014610.1"/>
</dbReference>
<dbReference type="SUPFAM" id="SSF56194">
    <property type="entry name" value="Uridine diphospho-N-Acetylenolpyruvylglucosamine reductase, MurB, C-terminal domain"/>
    <property type="match status" value="1"/>
</dbReference>
<feature type="active site" evidence="19">
    <location>
        <position position="164"/>
    </location>
</feature>
<dbReference type="InterPro" id="IPR016167">
    <property type="entry name" value="FAD-bd_PCMH_sub1"/>
</dbReference>
<evidence type="ECO:0000256" key="3">
    <source>
        <dbReference type="ARBA" id="ARBA00004496"/>
    </source>
</evidence>
<dbReference type="GO" id="GO:0071555">
    <property type="term" value="P:cell wall organization"/>
    <property type="evidence" value="ECO:0007669"/>
    <property type="project" value="UniProtKB-KW"/>
</dbReference>
<evidence type="ECO:0000256" key="4">
    <source>
        <dbReference type="ARBA" id="ARBA00004752"/>
    </source>
</evidence>
<keyword evidence="8 19" id="KW-0132">Cell division</keyword>
<keyword evidence="7 19" id="KW-0963">Cytoplasm</keyword>
<evidence type="ECO:0000256" key="15">
    <source>
        <dbReference type="ARBA" id="ARBA00023306"/>
    </source>
</evidence>
<evidence type="ECO:0000256" key="11">
    <source>
        <dbReference type="ARBA" id="ARBA00022857"/>
    </source>
</evidence>